<protein>
    <submittedName>
        <fullName evidence="3">Uncharacterized protein</fullName>
    </submittedName>
</protein>
<dbReference type="Proteomes" id="UP000291343">
    <property type="component" value="Unassembled WGS sequence"/>
</dbReference>
<sequence length="83" mass="9086">MKMKSVFFILFAIVAMVVLSMAEETIDGTEQSAVRVARQRPHHRPPHHRPPHHRPPHDNFGGGYGGGGYGGNGGYGGYGRDPY</sequence>
<feature type="signal peptide" evidence="2">
    <location>
        <begin position="1"/>
        <end position="22"/>
    </location>
</feature>
<proteinExistence type="predicted"/>
<feature type="compositionally biased region" description="Basic residues" evidence="1">
    <location>
        <begin position="37"/>
        <end position="55"/>
    </location>
</feature>
<reference evidence="3 4" key="1">
    <citation type="journal article" date="2017" name="Gigascience">
        <title>Genome sequence of the small brown planthopper, Laodelphax striatellus.</title>
        <authorList>
            <person name="Zhu J."/>
            <person name="Jiang F."/>
            <person name="Wang X."/>
            <person name="Yang P."/>
            <person name="Bao Y."/>
            <person name="Zhao W."/>
            <person name="Wang W."/>
            <person name="Lu H."/>
            <person name="Wang Q."/>
            <person name="Cui N."/>
            <person name="Li J."/>
            <person name="Chen X."/>
            <person name="Luo L."/>
            <person name="Yu J."/>
            <person name="Kang L."/>
            <person name="Cui F."/>
        </authorList>
    </citation>
    <scope>NUCLEOTIDE SEQUENCE [LARGE SCALE GENOMIC DNA]</scope>
    <source>
        <strain evidence="3">Lst14</strain>
    </source>
</reference>
<dbReference type="AlphaFoldDB" id="A0A482XCW3"/>
<feature type="chain" id="PRO_5019829395" evidence="2">
    <location>
        <begin position="23"/>
        <end position="83"/>
    </location>
</feature>
<evidence type="ECO:0000313" key="4">
    <source>
        <dbReference type="Proteomes" id="UP000291343"/>
    </source>
</evidence>
<evidence type="ECO:0000256" key="2">
    <source>
        <dbReference type="SAM" id="SignalP"/>
    </source>
</evidence>
<keyword evidence="4" id="KW-1185">Reference proteome</keyword>
<name>A0A482XCW3_LAOST</name>
<dbReference type="Pfam" id="PF07172">
    <property type="entry name" value="GRP"/>
    <property type="match status" value="1"/>
</dbReference>
<evidence type="ECO:0000256" key="1">
    <source>
        <dbReference type="SAM" id="MobiDB-lite"/>
    </source>
</evidence>
<dbReference type="STRING" id="195883.A0A482XCW3"/>
<gene>
    <name evidence="3" type="ORF">LSTR_LSTR013056</name>
</gene>
<accession>A0A482XCW3</accession>
<evidence type="ECO:0000313" key="3">
    <source>
        <dbReference type="EMBL" id="RZF43532.1"/>
    </source>
</evidence>
<dbReference type="EMBL" id="QKKF02012654">
    <property type="protein sequence ID" value="RZF43532.1"/>
    <property type="molecule type" value="Genomic_DNA"/>
</dbReference>
<comment type="caution">
    <text evidence="3">The sequence shown here is derived from an EMBL/GenBank/DDBJ whole genome shotgun (WGS) entry which is preliminary data.</text>
</comment>
<keyword evidence="2" id="KW-0732">Signal</keyword>
<feature type="region of interest" description="Disordered" evidence="1">
    <location>
        <begin position="30"/>
        <end position="66"/>
    </location>
</feature>
<organism evidence="3 4">
    <name type="scientific">Laodelphax striatellus</name>
    <name type="common">Small brown planthopper</name>
    <name type="synonym">Delphax striatella</name>
    <dbReference type="NCBI Taxonomy" id="195883"/>
    <lineage>
        <taxon>Eukaryota</taxon>
        <taxon>Metazoa</taxon>
        <taxon>Ecdysozoa</taxon>
        <taxon>Arthropoda</taxon>
        <taxon>Hexapoda</taxon>
        <taxon>Insecta</taxon>
        <taxon>Pterygota</taxon>
        <taxon>Neoptera</taxon>
        <taxon>Paraneoptera</taxon>
        <taxon>Hemiptera</taxon>
        <taxon>Auchenorrhyncha</taxon>
        <taxon>Fulgoroidea</taxon>
        <taxon>Delphacidae</taxon>
        <taxon>Criomorphinae</taxon>
        <taxon>Laodelphax</taxon>
    </lineage>
</organism>
<dbReference type="InParanoid" id="A0A482XCW3"/>
<dbReference type="InterPro" id="IPR010800">
    <property type="entry name" value="GRP"/>
</dbReference>